<reference evidence="3" key="1">
    <citation type="submission" date="2022-07" db="EMBL/GenBank/DDBJ databases">
        <title>Genome Sequence of Xylaria arbuscula.</title>
        <authorList>
            <person name="Buettner E."/>
        </authorList>
    </citation>
    <scope>NUCLEOTIDE SEQUENCE</scope>
    <source>
        <strain evidence="3">VT107</strain>
    </source>
</reference>
<feature type="domain" description="AB hydrolase-1" evidence="2">
    <location>
        <begin position="134"/>
        <end position="416"/>
    </location>
</feature>
<keyword evidence="4" id="KW-1185">Reference proteome</keyword>
<dbReference type="SUPFAM" id="SSF53474">
    <property type="entry name" value="alpha/beta-Hydrolases"/>
    <property type="match status" value="1"/>
</dbReference>
<dbReference type="Pfam" id="PF12697">
    <property type="entry name" value="Abhydrolase_6"/>
    <property type="match status" value="1"/>
</dbReference>
<sequence length="429" mass="47503">MGELSLSADGRWMSLIALSSASEYTVHTVQLQQVISTWIPQYNGDSRYPEATLKYLGMEMGFRNTAYQRPSHASLSTVAHTFCYNIAFIMPQPAIALPPSITFDCVRLDTKPTACLEYSQVESIGQSGCSDILVVFLNGLIAPQSFWLPVMALMLRRLSIADTGTNSAASRPQMLAYDRYGQGRTIDRDPSDSDEGKEEGYGHDTLDVVRDLHQLITQTTQRPDNQPKRIMFVANSIGCAIARLYAQQYPGTVAGMLLLDSIMANSDFVSIFPDPSSPDFDPGSLPQDVTPEMLYETRKKFRDVFHPSVKNPEGLDRRNLATLLPDADKPFLDQGFAEEPPFLTVVGHDPDWFARESLQGSMETPISISMNYTNPTWHRYNEGLTRLTSPAKSLGPIIAKNCGHFVQRDDPGFVAELACKILGTIVGDS</sequence>
<dbReference type="VEuPathDB" id="FungiDB:F4678DRAFT_348731"/>
<protein>
    <recommendedName>
        <fullName evidence="2">AB hydrolase-1 domain-containing protein</fullName>
    </recommendedName>
</protein>
<evidence type="ECO:0000256" key="1">
    <source>
        <dbReference type="SAM" id="MobiDB-lite"/>
    </source>
</evidence>
<dbReference type="EMBL" id="JANPWZ010001250">
    <property type="protein sequence ID" value="KAJ3567347.1"/>
    <property type="molecule type" value="Genomic_DNA"/>
</dbReference>
<evidence type="ECO:0000313" key="3">
    <source>
        <dbReference type="EMBL" id="KAJ3567347.1"/>
    </source>
</evidence>
<proteinExistence type="predicted"/>
<feature type="region of interest" description="Disordered" evidence="1">
    <location>
        <begin position="180"/>
        <end position="202"/>
    </location>
</feature>
<accession>A0A9W8NBN8</accession>
<dbReference type="InterPro" id="IPR029058">
    <property type="entry name" value="AB_hydrolase_fold"/>
</dbReference>
<dbReference type="InterPro" id="IPR000073">
    <property type="entry name" value="AB_hydrolase_1"/>
</dbReference>
<organism evidence="3 4">
    <name type="scientific">Xylaria arbuscula</name>
    <dbReference type="NCBI Taxonomy" id="114810"/>
    <lineage>
        <taxon>Eukaryota</taxon>
        <taxon>Fungi</taxon>
        <taxon>Dikarya</taxon>
        <taxon>Ascomycota</taxon>
        <taxon>Pezizomycotina</taxon>
        <taxon>Sordariomycetes</taxon>
        <taxon>Xylariomycetidae</taxon>
        <taxon>Xylariales</taxon>
        <taxon>Xylariaceae</taxon>
        <taxon>Xylaria</taxon>
    </lineage>
</organism>
<gene>
    <name evidence="3" type="ORF">NPX13_g6802</name>
</gene>
<dbReference type="AlphaFoldDB" id="A0A9W8NBN8"/>
<dbReference type="Proteomes" id="UP001148614">
    <property type="component" value="Unassembled WGS sequence"/>
</dbReference>
<evidence type="ECO:0000313" key="4">
    <source>
        <dbReference type="Proteomes" id="UP001148614"/>
    </source>
</evidence>
<name>A0A9W8NBN8_9PEZI</name>
<dbReference type="Gene3D" id="3.40.50.1820">
    <property type="entry name" value="alpha/beta hydrolase"/>
    <property type="match status" value="1"/>
</dbReference>
<evidence type="ECO:0000259" key="2">
    <source>
        <dbReference type="Pfam" id="PF12697"/>
    </source>
</evidence>
<comment type="caution">
    <text evidence="3">The sequence shown here is derived from an EMBL/GenBank/DDBJ whole genome shotgun (WGS) entry which is preliminary data.</text>
</comment>